<gene>
    <name evidence="5" type="ordered locus">DaAHT2_0788</name>
</gene>
<dbReference type="eggNOG" id="COG3706">
    <property type="taxonomic scope" value="Bacteria"/>
</dbReference>
<comment type="catalytic activity">
    <reaction evidence="2">
        <text>2 GTP = 3',3'-c-di-GMP + 2 diphosphate</text>
        <dbReference type="Rhea" id="RHEA:24898"/>
        <dbReference type="ChEBI" id="CHEBI:33019"/>
        <dbReference type="ChEBI" id="CHEBI:37565"/>
        <dbReference type="ChEBI" id="CHEBI:58805"/>
        <dbReference type="EC" id="2.7.7.65"/>
    </reaction>
</comment>
<proteinExistence type="predicted"/>
<dbReference type="InterPro" id="IPR000160">
    <property type="entry name" value="GGDEF_dom"/>
</dbReference>
<evidence type="ECO:0000256" key="3">
    <source>
        <dbReference type="SAM" id="Coils"/>
    </source>
</evidence>
<dbReference type="eggNOG" id="COG2203">
    <property type="taxonomic scope" value="Bacteria"/>
</dbReference>
<dbReference type="CDD" id="cd01949">
    <property type="entry name" value="GGDEF"/>
    <property type="match status" value="1"/>
</dbReference>
<dbReference type="Gene3D" id="3.30.70.270">
    <property type="match status" value="1"/>
</dbReference>
<sequence length="380" mass="42523">MDEQHQFQARIAAQEREINLLKEALRQADRIRQQWSTAIRTLQRTRRELAESNRELAILHNVARAVGEIGGLNDLMDRILGLMLDLVADPVCCGIFLVQGDKMVLAATRGASPAFLEAHADMRIGDCLCGQVAQHGEVHFDEDGSMTPQHTISYEGMQPHGHVILPLKANKRTVGVFYYHLPRGSQIPLRKQNLLRNIGALLGMAIDNASRFEEKDTEASHDALTGLANRRLLLVELERDWAAARRDDSPLSAVMFDIDFFKRYNDNHGHLEGDLLLRQIGEITRDCVRKCDLAVRYGGEEFLLLLRRTTIAQAEIVAGRLRQAVAAGTEVTVSFGISGLSRQDQTPWAMIQRADQALYEAKQRGRNQARTHPPSAPCAQ</sequence>
<keyword evidence="3" id="KW-0175">Coiled coil</keyword>
<dbReference type="SUPFAM" id="SSF55781">
    <property type="entry name" value="GAF domain-like"/>
    <property type="match status" value="1"/>
</dbReference>
<dbReference type="KEGG" id="dak:DaAHT2_0788"/>
<dbReference type="NCBIfam" id="TIGR00254">
    <property type="entry name" value="GGDEF"/>
    <property type="match status" value="1"/>
</dbReference>
<dbReference type="SMART" id="SM00267">
    <property type="entry name" value="GGDEF"/>
    <property type="match status" value="1"/>
</dbReference>
<feature type="coiled-coil region" evidence="3">
    <location>
        <begin position="4"/>
        <end position="62"/>
    </location>
</feature>
<evidence type="ECO:0000256" key="1">
    <source>
        <dbReference type="ARBA" id="ARBA00012528"/>
    </source>
</evidence>
<name>D6Z1R7_DESAT</name>
<dbReference type="PROSITE" id="PS50887">
    <property type="entry name" value="GGDEF"/>
    <property type="match status" value="1"/>
</dbReference>
<dbReference type="Gene3D" id="3.30.450.40">
    <property type="match status" value="1"/>
</dbReference>
<dbReference type="GO" id="GO:0043709">
    <property type="term" value="P:cell adhesion involved in single-species biofilm formation"/>
    <property type="evidence" value="ECO:0007669"/>
    <property type="project" value="TreeGrafter"/>
</dbReference>
<organism evidence="5 6">
    <name type="scientific">Desulfurivibrio alkaliphilus (strain DSM 19089 / UNIQEM U267 / AHT2)</name>
    <dbReference type="NCBI Taxonomy" id="589865"/>
    <lineage>
        <taxon>Bacteria</taxon>
        <taxon>Pseudomonadati</taxon>
        <taxon>Thermodesulfobacteriota</taxon>
        <taxon>Desulfobulbia</taxon>
        <taxon>Desulfobulbales</taxon>
        <taxon>Desulfobulbaceae</taxon>
        <taxon>Desulfurivibrio</taxon>
    </lineage>
</organism>
<keyword evidence="6" id="KW-1185">Reference proteome</keyword>
<dbReference type="EMBL" id="CP001940">
    <property type="protein sequence ID" value="ADH85492.1"/>
    <property type="molecule type" value="Genomic_DNA"/>
</dbReference>
<evidence type="ECO:0000259" key="4">
    <source>
        <dbReference type="PROSITE" id="PS50887"/>
    </source>
</evidence>
<dbReference type="RefSeq" id="WP_013163022.1">
    <property type="nucleotide sequence ID" value="NC_014216.1"/>
</dbReference>
<dbReference type="InterPro" id="IPR050469">
    <property type="entry name" value="Diguanylate_Cyclase"/>
</dbReference>
<dbReference type="OrthoDB" id="9759607at2"/>
<dbReference type="InterPro" id="IPR003018">
    <property type="entry name" value="GAF"/>
</dbReference>
<dbReference type="FunFam" id="3.30.70.270:FF:000001">
    <property type="entry name" value="Diguanylate cyclase domain protein"/>
    <property type="match status" value="1"/>
</dbReference>
<evidence type="ECO:0000313" key="6">
    <source>
        <dbReference type="Proteomes" id="UP000001508"/>
    </source>
</evidence>
<evidence type="ECO:0000256" key="2">
    <source>
        <dbReference type="ARBA" id="ARBA00034247"/>
    </source>
</evidence>
<reference evidence="6" key="1">
    <citation type="submission" date="2010-02" db="EMBL/GenBank/DDBJ databases">
        <title>Complete sequence of Desulfurivibrio alkaliphilus AHT2.</title>
        <authorList>
            <consortium name="US DOE Joint Genome Institute"/>
            <person name="Pitluck S."/>
            <person name="Chertkov O."/>
            <person name="Detter J.C."/>
            <person name="Han C."/>
            <person name="Tapia R."/>
            <person name="Larimer F."/>
            <person name="Land M."/>
            <person name="Hauser L."/>
            <person name="Kyrpides N."/>
            <person name="Mikhailova N."/>
            <person name="Sorokin D.Y."/>
            <person name="Muyzer G."/>
            <person name="Woyke T."/>
        </authorList>
    </citation>
    <scope>NUCLEOTIDE SEQUENCE [LARGE SCALE GENOMIC DNA]</scope>
    <source>
        <strain evidence="6">DSM 19089 / UNIQEM U267 / AHT2</strain>
    </source>
</reference>
<dbReference type="STRING" id="589865.DaAHT2_0788"/>
<dbReference type="GO" id="GO:1902201">
    <property type="term" value="P:negative regulation of bacterial-type flagellum-dependent cell motility"/>
    <property type="evidence" value="ECO:0007669"/>
    <property type="project" value="TreeGrafter"/>
</dbReference>
<dbReference type="PANTHER" id="PTHR45138:SF9">
    <property type="entry name" value="DIGUANYLATE CYCLASE DGCM-RELATED"/>
    <property type="match status" value="1"/>
</dbReference>
<evidence type="ECO:0000313" key="5">
    <source>
        <dbReference type="EMBL" id="ADH85492.1"/>
    </source>
</evidence>
<dbReference type="HOGENOM" id="CLU_000445_11_24_7"/>
<feature type="domain" description="GGDEF" evidence="4">
    <location>
        <begin position="249"/>
        <end position="374"/>
    </location>
</feature>
<dbReference type="InterPro" id="IPR029787">
    <property type="entry name" value="Nucleotide_cyclase"/>
</dbReference>
<dbReference type="Pfam" id="PF13185">
    <property type="entry name" value="GAF_2"/>
    <property type="match status" value="1"/>
</dbReference>
<dbReference type="InParanoid" id="D6Z1R7"/>
<dbReference type="SUPFAM" id="SSF55073">
    <property type="entry name" value="Nucleotide cyclase"/>
    <property type="match status" value="1"/>
</dbReference>
<dbReference type="AlphaFoldDB" id="D6Z1R7"/>
<dbReference type="Pfam" id="PF00990">
    <property type="entry name" value="GGDEF"/>
    <property type="match status" value="1"/>
</dbReference>
<dbReference type="Proteomes" id="UP000001508">
    <property type="component" value="Chromosome"/>
</dbReference>
<dbReference type="InterPro" id="IPR043128">
    <property type="entry name" value="Rev_trsase/Diguanyl_cyclase"/>
</dbReference>
<dbReference type="GO" id="GO:0005886">
    <property type="term" value="C:plasma membrane"/>
    <property type="evidence" value="ECO:0007669"/>
    <property type="project" value="TreeGrafter"/>
</dbReference>
<dbReference type="GO" id="GO:0052621">
    <property type="term" value="F:diguanylate cyclase activity"/>
    <property type="evidence" value="ECO:0007669"/>
    <property type="project" value="UniProtKB-EC"/>
</dbReference>
<protein>
    <recommendedName>
        <fullName evidence="1">diguanylate cyclase</fullName>
        <ecNumber evidence="1">2.7.7.65</ecNumber>
    </recommendedName>
</protein>
<dbReference type="PANTHER" id="PTHR45138">
    <property type="entry name" value="REGULATORY COMPONENTS OF SENSORY TRANSDUCTION SYSTEM"/>
    <property type="match status" value="1"/>
</dbReference>
<dbReference type="EC" id="2.7.7.65" evidence="1"/>
<dbReference type="InterPro" id="IPR029016">
    <property type="entry name" value="GAF-like_dom_sf"/>
</dbReference>
<accession>D6Z1R7</accession>